<dbReference type="Proteomes" id="UP000247409">
    <property type="component" value="Unassembled WGS sequence"/>
</dbReference>
<evidence type="ECO:0000259" key="7">
    <source>
        <dbReference type="Pfam" id="PF04101"/>
    </source>
</evidence>
<dbReference type="Pfam" id="PF04101">
    <property type="entry name" value="Glyco_tran_28_C"/>
    <property type="match status" value="1"/>
</dbReference>
<evidence type="ECO:0000259" key="8">
    <source>
        <dbReference type="Pfam" id="PF06925"/>
    </source>
</evidence>
<comment type="subcellular location">
    <subcellularLocation>
        <location evidence="5">Plastid</location>
        <location evidence="5">Chloroplast membrane</location>
    </subcellularLocation>
</comment>
<dbReference type="InterPro" id="IPR009695">
    <property type="entry name" value="Diacylglyc_glucosyltr_N"/>
</dbReference>
<name>A0A2V3J530_9FLOR</name>
<dbReference type="InterPro" id="IPR007235">
    <property type="entry name" value="Glyco_trans_28_C"/>
</dbReference>
<dbReference type="EMBL" id="NBIV01000005">
    <property type="protein sequence ID" value="PXF49423.1"/>
    <property type="molecule type" value="Genomic_DNA"/>
</dbReference>
<reference evidence="9 10" key="1">
    <citation type="journal article" date="2018" name="Mol. Biol. Evol.">
        <title>Analysis of the draft genome of the red seaweed Gracilariopsis chorda provides insights into genome size evolution in Rhodophyta.</title>
        <authorList>
            <person name="Lee J."/>
            <person name="Yang E.C."/>
            <person name="Graf L."/>
            <person name="Yang J.H."/>
            <person name="Qiu H."/>
            <person name="Zel Zion U."/>
            <person name="Chan C.X."/>
            <person name="Stephens T.G."/>
            <person name="Weber A.P.M."/>
            <person name="Boo G.H."/>
            <person name="Boo S.M."/>
            <person name="Kim K.M."/>
            <person name="Shin Y."/>
            <person name="Jung M."/>
            <person name="Lee S.J."/>
            <person name="Yim H.S."/>
            <person name="Lee J.H."/>
            <person name="Bhattacharya D."/>
            <person name="Yoon H.S."/>
        </authorList>
    </citation>
    <scope>NUCLEOTIDE SEQUENCE [LARGE SCALE GENOMIC DNA]</scope>
    <source>
        <strain evidence="9 10">SKKU-2015</strain>
        <tissue evidence="9">Whole body</tissue>
    </source>
</reference>
<dbReference type="GO" id="GO:0046509">
    <property type="term" value="F:1,2-diacylglycerol 3-beta-galactosyltransferase activity"/>
    <property type="evidence" value="ECO:0007669"/>
    <property type="project" value="UniProtKB-EC"/>
</dbReference>
<feature type="region of interest" description="Disordered" evidence="6">
    <location>
        <begin position="502"/>
        <end position="526"/>
    </location>
</feature>
<evidence type="ECO:0000256" key="6">
    <source>
        <dbReference type="SAM" id="MobiDB-lite"/>
    </source>
</evidence>
<dbReference type="EC" id="2.4.1.46" evidence="2"/>
<dbReference type="GO" id="GO:0009247">
    <property type="term" value="P:glycolipid biosynthetic process"/>
    <property type="evidence" value="ECO:0007669"/>
    <property type="project" value="InterPro"/>
</dbReference>
<organism evidence="9 10">
    <name type="scientific">Gracilariopsis chorda</name>
    <dbReference type="NCBI Taxonomy" id="448386"/>
    <lineage>
        <taxon>Eukaryota</taxon>
        <taxon>Rhodophyta</taxon>
        <taxon>Florideophyceae</taxon>
        <taxon>Rhodymeniophycidae</taxon>
        <taxon>Gracilariales</taxon>
        <taxon>Gracilariaceae</taxon>
        <taxon>Gracilariopsis</taxon>
    </lineage>
</organism>
<comment type="caution">
    <text evidence="9">The sequence shown here is derived from an EMBL/GenBank/DDBJ whole genome shotgun (WGS) entry which is preliminary data.</text>
</comment>
<evidence type="ECO:0000313" key="10">
    <source>
        <dbReference type="Proteomes" id="UP000247409"/>
    </source>
</evidence>
<evidence type="ECO:0000256" key="3">
    <source>
        <dbReference type="ARBA" id="ARBA00022676"/>
    </source>
</evidence>
<dbReference type="PANTHER" id="PTHR43025:SF3">
    <property type="entry name" value="MONOGALACTOSYLDIACYLGLYCEROL SYNTHASE 1, CHLOROPLASTIC"/>
    <property type="match status" value="1"/>
</dbReference>
<evidence type="ECO:0000256" key="2">
    <source>
        <dbReference type="ARBA" id="ARBA00012615"/>
    </source>
</evidence>
<keyword evidence="10" id="KW-1185">Reference proteome</keyword>
<keyword evidence="4" id="KW-0808">Transferase</keyword>
<feature type="domain" description="Diacylglycerol glucosyltransferase N-terminal" evidence="8">
    <location>
        <begin position="71"/>
        <end position="242"/>
    </location>
</feature>
<proteinExistence type="inferred from homology"/>
<evidence type="ECO:0000256" key="5">
    <source>
        <dbReference type="ARBA" id="ARBA00046299"/>
    </source>
</evidence>
<dbReference type="GO" id="GO:0031969">
    <property type="term" value="C:chloroplast membrane"/>
    <property type="evidence" value="ECO:0007669"/>
    <property type="project" value="UniProtKB-SubCell"/>
</dbReference>
<dbReference type="STRING" id="448386.A0A2V3J530"/>
<comment type="similarity">
    <text evidence="1">Belongs to the glycosyltransferase 28 family.</text>
</comment>
<dbReference type="SUPFAM" id="SSF53756">
    <property type="entry name" value="UDP-Glycosyltransferase/glycogen phosphorylase"/>
    <property type="match status" value="1"/>
</dbReference>
<dbReference type="PANTHER" id="PTHR43025">
    <property type="entry name" value="MONOGALACTOSYLDIACYLGLYCEROL SYNTHASE"/>
    <property type="match status" value="1"/>
</dbReference>
<dbReference type="OrthoDB" id="200404at2759"/>
<evidence type="ECO:0000256" key="1">
    <source>
        <dbReference type="ARBA" id="ARBA00006962"/>
    </source>
</evidence>
<evidence type="ECO:0000256" key="4">
    <source>
        <dbReference type="ARBA" id="ARBA00022679"/>
    </source>
</evidence>
<keyword evidence="3" id="KW-0328">Glycosyltransferase</keyword>
<protein>
    <recommendedName>
        <fullName evidence="2">monogalactosyldiacylglycerol synthase</fullName>
        <ecNumber evidence="2">2.4.1.46</ecNumber>
    </recommendedName>
</protein>
<feature type="domain" description="Glycosyl transferase family 28 C-terminal" evidence="7">
    <location>
        <begin position="269"/>
        <end position="425"/>
    </location>
</feature>
<dbReference type="InterPro" id="IPR050519">
    <property type="entry name" value="Glycosyltransf_28_UgtP"/>
</dbReference>
<evidence type="ECO:0000313" key="9">
    <source>
        <dbReference type="EMBL" id="PXF49423.1"/>
    </source>
</evidence>
<dbReference type="AlphaFoldDB" id="A0A2V3J530"/>
<gene>
    <name evidence="9" type="ORF">BWQ96_00739</name>
</gene>
<sequence length="526" mass="58222">MTSPLTPAPLLPQILLPEDANTQLPPAIASAATPTQQLTELPRPLLHARRLLSHSRKLRVLVLSSDTGGGHKASAAALRAALQHLHPGQVHIDVVDFWVELASGPFRRFPAQYTFLAKRPALWKFTYEFARFPPFRAVTECYFNTLAHKNVRSAFIKYQPDLVISVHPLVNTLSLHVLNRIANETYIPRPPFVTVVTDLGGAHPTWFHRGADMVYVPTPDVARLAHRVGVPDSQVKTVGLPVRQQFWTGERSKSQLREKLGMLPDAPAVLLIGGGDGVGALRSIATTLAHQLPRKLGTPHLQLIVICGKNEQLRDSLASETWQCHMIPLGYVNNMSEWMAASDIMCTKAGPGTIAEALIRGLPMIITAFLPGQEEANVRYVEQQRVGVFAKKPRKIAAVAAQWLSQPHQLFEMSQRAIQCGRPDASIQIANDIVRVAKDKIMENITEMERRRQVTAASVALRRYLPDMPVLTHDSKESHLLLRVRFLLKVVTGSMIAQRAFGQGLTPPSSPVERPLIEDTPSGEEQ</sequence>
<dbReference type="Gene3D" id="3.40.50.2000">
    <property type="entry name" value="Glycogen Phosphorylase B"/>
    <property type="match status" value="1"/>
</dbReference>
<accession>A0A2V3J530</accession>
<dbReference type="Pfam" id="PF06925">
    <property type="entry name" value="MGDG_synth"/>
    <property type="match status" value="1"/>
</dbReference>